<protein>
    <submittedName>
        <fullName evidence="6">Putative F420-dependent oxidoreductase</fullName>
    </submittedName>
</protein>
<keyword evidence="1" id="KW-0285">Flavoprotein</keyword>
<comment type="caution">
    <text evidence="6">The sequence shown here is derived from an EMBL/GenBank/DDBJ whole genome shotgun (WGS) entry which is preliminary data.</text>
</comment>
<dbReference type="PANTHER" id="PTHR42847:SF4">
    <property type="entry name" value="ALKANESULFONATE MONOOXYGENASE-RELATED"/>
    <property type="match status" value="1"/>
</dbReference>
<organism evidence="6 7">
    <name type="scientific">Actinomadura namibiensis</name>
    <dbReference type="NCBI Taxonomy" id="182080"/>
    <lineage>
        <taxon>Bacteria</taxon>
        <taxon>Bacillati</taxon>
        <taxon>Actinomycetota</taxon>
        <taxon>Actinomycetes</taxon>
        <taxon>Streptosporangiales</taxon>
        <taxon>Thermomonosporaceae</taxon>
        <taxon>Actinomadura</taxon>
    </lineage>
</organism>
<keyword evidence="3" id="KW-0560">Oxidoreductase</keyword>
<dbReference type="SUPFAM" id="SSF51679">
    <property type="entry name" value="Bacterial luciferase-like"/>
    <property type="match status" value="1"/>
</dbReference>
<dbReference type="Pfam" id="PF00296">
    <property type="entry name" value="Bac_luciferase"/>
    <property type="match status" value="1"/>
</dbReference>
<dbReference type="InterPro" id="IPR036661">
    <property type="entry name" value="Luciferase-like_sf"/>
</dbReference>
<name>A0A7W3QLK8_ACTNM</name>
<keyword evidence="7" id="KW-1185">Reference proteome</keyword>
<dbReference type="InterPro" id="IPR050172">
    <property type="entry name" value="SsuD_RutA_monooxygenase"/>
</dbReference>
<evidence type="ECO:0000313" key="6">
    <source>
        <dbReference type="EMBL" id="MBA8951644.1"/>
    </source>
</evidence>
<evidence type="ECO:0000256" key="2">
    <source>
        <dbReference type="ARBA" id="ARBA00022643"/>
    </source>
</evidence>
<dbReference type="GO" id="GO:0046306">
    <property type="term" value="P:alkanesulfonate catabolic process"/>
    <property type="evidence" value="ECO:0007669"/>
    <property type="project" value="TreeGrafter"/>
</dbReference>
<feature type="domain" description="Luciferase-like" evidence="5">
    <location>
        <begin position="1"/>
        <end position="241"/>
    </location>
</feature>
<keyword evidence="4" id="KW-0503">Monooxygenase</keyword>
<dbReference type="RefSeq" id="WP_182844008.1">
    <property type="nucleotide sequence ID" value="NZ_BAAALP010000092.1"/>
</dbReference>
<evidence type="ECO:0000256" key="3">
    <source>
        <dbReference type="ARBA" id="ARBA00023002"/>
    </source>
</evidence>
<evidence type="ECO:0000256" key="1">
    <source>
        <dbReference type="ARBA" id="ARBA00022630"/>
    </source>
</evidence>
<gene>
    <name evidence="6" type="ORF">HNR61_003284</name>
</gene>
<dbReference type="GO" id="GO:0008726">
    <property type="term" value="F:alkanesulfonate monooxygenase activity"/>
    <property type="evidence" value="ECO:0007669"/>
    <property type="project" value="TreeGrafter"/>
</dbReference>
<proteinExistence type="predicted"/>
<dbReference type="EMBL" id="JACJIA010000004">
    <property type="protein sequence ID" value="MBA8951644.1"/>
    <property type="molecule type" value="Genomic_DNA"/>
</dbReference>
<dbReference type="InterPro" id="IPR019921">
    <property type="entry name" value="Lucif-like_OxRdtase_Rv2161c"/>
</dbReference>
<keyword evidence="2" id="KW-0288">FMN</keyword>
<sequence>MELGVLLPTTGPAASPEVIAATAEQAERVGLGSVWVQERLLRPPADISYGGLTPPAPAPAEWAVAYDPLETLAYVAARTARIVLGTSVVAALFHPPVVLARRIATVDRLSGGRLLVGLGQGWMPQEFEAAGVPMSRRGAGFEEHVAAMRAVWGPDPVSFRGRLHTIGESQIGPKPVLPGGPPLVVGATTERAIGRAARLGAGLTLAVSRWDDLEDAVGGLRYAAAEAGRDPSALPVVAQANGPVTDRDLGPDRLPLTGSVRQVVADLERLAKLNVDHVYWPLGEGHRADRLRPLAELRSACP</sequence>
<evidence type="ECO:0000259" key="5">
    <source>
        <dbReference type="Pfam" id="PF00296"/>
    </source>
</evidence>
<dbReference type="AlphaFoldDB" id="A0A7W3QLK8"/>
<dbReference type="NCBIfam" id="TIGR03619">
    <property type="entry name" value="F420_Rv2161c"/>
    <property type="match status" value="1"/>
</dbReference>
<accession>A0A7W3QLK8</accession>
<evidence type="ECO:0000256" key="4">
    <source>
        <dbReference type="ARBA" id="ARBA00023033"/>
    </source>
</evidence>
<dbReference type="Proteomes" id="UP000572680">
    <property type="component" value="Unassembled WGS sequence"/>
</dbReference>
<dbReference type="Gene3D" id="3.20.20.30">
    <property type="entry name" value="Luciferase-like domain"/>
    <property type="match status" value="1"/>
</dbReference>
<dbReference type="PANTHER" id="PTHR42847">
    <property type="entry name" value="ALKANESULFONATE MONOOXYGENASE"/>
    <property type="match status" value="1"/>
</dbReference>
<reference evidence="6 7" key="1">
    <citation type="submission" date="2020-08" db="EMBL/GenBank/DDBJ databases">
        <title>Genomic Encyclopedia of Type Strains, Phase IV (KMG-IV): sequencing the most valuable type-strain genomes for metagenomic binning, comparative biology and taxonomic classification.</title>
        <authorList>
            <person name="Goeker M."/>
        </authorList>
    </citation>
    <scope>NUCLEOTIDE SEQUENCE [LARGE SCALE GENOMIC DNA]</scope>
    <source>
        <strain evidence="6 7">DSM 44197</strain>
    </source>
</reference>
<dbReference type="InterPro" id="IPR011251">
    <property type="entry name" value="Luciferase-like_dom"/>
</dbReference>
<evidence type="ECO:0000313" key="7">
    <source>
        <dbReference type="Proteomes" id="UP000572680"/>
    </source>
</evidence>